<gene>
    <name evidence="1" type="ORF">V6250_06175</name>
</gene>
<dbReference type="EMBL" id="JBAKAX010000004">
    <property type="protein sequence ID" value="MEL0603746.1"/>
    <property type="molecule type" value="Genomic_DNA"/>
</dbReference>
<name>A0ACC6R2L0_9GAMM</name>
<reference evidence="1" key="1">
    <citation type="submission" date="2024-02" db="EMBL/GenBank/DDBJ databases">
        <title>Bacteria isolated from the canopy kelp, Nereocystis luetkeana.</title>
        <authorList>
            <person name="Pfister C.A."/>
            <person name="Younker I.T."/>
            <person name="Light S.H."/>
        </authorList>
    </citation>
    <scope>NUCLEOTIDE SEQUENCE</scope>
    <source>
        <strain evidence="1">TN.2.01</strain>
    </source>
</reference>
<proteinExistence type="predicted"/>
<keyword evidence="2" id="KW-1185">Reference proteome</keyword>
<evidence type="ECO:0000313" key="2">
    <source>
        <dbReference type="Proteomes" id="UP001374952"/>
    </source>
</evidence>
<protein>
    <submittedName>
        <fullName evidence="1">Uncharacterized protein</fullName>
    </submittedName>
</protein>
<evidence type="ECO:0000313" key="1">
    <source>
        <dbReference type="EMBL" id="MEL0603746.1"/>
    </source>
</evidence>
<sequence>MRNILILLCVCIAIITWVSDFLLPENQSHQKKAPASVKLNVSRVAQTQFDIEQLANTLGVDYSEIGKDSNEGDDKGPDIIDATLSLVSVYTSGNVANARIKIKTPDGEELINLSKGDKFESLELQEILAAAVELSNNGQQVLLKMYKPKVISITKTNGVEEVTK</sequence>
<comment type="caution">
    <text evidence="1">The sequence shown here is derived from an EMBL/GenBank/DDBJ whole genome shotgun (WGS) entry which is preliminary data.</text>
</comment>
<organism evidence="1 2">
    <name type="scientific">Pseudoalteromonas undina</name>
    <dbReference type="NCBI Taxonomy" id="43660"/>
    <lineage>
        <taxon>Bacteria</taxon>
        <taxon>Pseudomonadati</taxon>
        <taxon>Pseudomonadota</taxon>
        <taxon>Gammaproteobacteria</taxon>
        <taxon>Alteromonadales</taxon>
        <taxon>Pseudoalteromonadaceae</taxon>
        <taxon>Pseudoalteromonas</taxon>
    </lineage>
</organism>
<dbReference type="Proteomes" id="UP001374952">
    <property type="component" value="Unassembled WGS sequence"/>
</dbReference>
<accession>A0ACC6R2L0</accession>